<protein>
    <recommendedName>
        <fullName evidence="1">HD domain-containing protein</fullName>
    </recommendedName>
</protein>
<reference evidence="2" key="1">
    <citation type="submission" date="2018-05" db="EMBL/GenBank/DDBJ databases">
        <authorList>
            <person name="Lanie J.A."/>
            <person name="Ng W.-L."/>
            <person name="Kazmierczak K.M."/>
            <person name="Andrzejewski T.M."/>
            <person name="Davidsen T.M."/>
            <person name="Wayne K.J."/>
            <person name="Tettelin H."/>
            <person name="Glass J.I."/>
            <person name="Rusch D."/>
            <person name="Podicherti R."/>
            <person name="Tsui H.-C.T."/>
            <person name="Winkler M.E."/>
        </authorList>
    </citation>
    <scope>NUCLEOTIDE SEQUENCE</scope>
</reference>
<dbReference type="InterPro" id="IPR003607">
    <property type="entry name" value="HD/PDEase_dom"/>
</dbReference>
<dbReference type="InterPro" id="IPR006674">
    <property type="entry name" value="HD_domain"/>
</dbReference>
<gene>
    <name evidence="2" type="ORF">METZ01_LOCUS376521</name>
</gene>
<dbReference type="Gene3D" id="1.10.3210.10">
    <property type="entry name" value="Hypothetical protein af1432"/>
    <property type="match status" value="1"/>
</dbReference>
<evidence type="ECO:0000313" key="2">
    <source>
        <dbReference type="EMBL" id="SVD23667.1"/>
    </source>
</evidence>
<evidence type="ECO:0000259" key="1">
    <source>
        <dbReference type="Pfam" id="PF01966"/>
    </source>
</evidence>
<feature type="non-terminal residue" evidence="2">
    <location>
        <position position="186"/>
    </location>
</feature>
<dbReference type="AlphaFoldDB" id="A0A382TQ45"/>
<dbReference type="SUPFAM" id="SSF109604">
    <property type="entry name" value="HD-domain/PDEase-like"/>
    <property type="match status" value="1"/>
</dbReference>
<feature type="domain" description="HD" evidence="1">
    <location>
        <begin position="102"/>
        <end position="170"/>
    </location>
</feature>
<dbReference type="EMBL" id="UINC01137992">
    <property type="protein sequence ID" value="SVD23667.1"/>
    <property type="molecule type" value="Genomic_DNA"/>
</dbReference>
<sequence>MSTSSLRHRIACEAARLLAVRRVSDFFGAKRAAARAVCGGWARAGDLPTDLEIREALQRLVPVESLEDDASDISVRYAAFGTLLGPLESINQPRHSHPEGDVLYHSLQVYELIRQQQPYDIDLQLAALLHDVGKGIDPADHVAAGLAVLEGLISERTAWLIEHHLEARRRREGTLGARAARRLRNH</sequence>
<dbReference type="CDD" id="cd00077">
    <property type="entry name" value="HDc"/>
    <property type="match status" value="1"/>
</dbReference>
<dbReference type="Pfam" id="PF01966">
    <property type="entry name" value="HD"/>
    <property type="match status" value="1"/>
</dbReference>
<organism evidence="2">
    <name type="scientific">marine metagenome</name>
    <dbReference type="NCBI Taxonomy" id="408172"/>
    <lineage>
        <taxon>unclassified sequences</taxon>
        <taxon>metagenomes</taxon>
        <taxon>ecological metagenomes</taxon>
    </lineage>
</organism>
<accession>A0A382TQ45</accession>
<name>A0A382TQ45_9ZZZZ</name>
<proteinExistence type="predicted"/>